<name>A0A2S8G5T6_9BACT</name>
<keyword evidence="2" id="KW-0472">Membrane</keyword>
<gene>
    <name evidence="3" type="ORF">C5Y83_03440</name>
</gene>
<evidence type="ECO:0008006" key="5">
    <source>
        <dbReference type="Google" id="ProtNLM"/>
    </source>
</evidence>
<feature type="transmembrane region" description="Helical" evidence="2">
    <location>
        <begin position="140"/>
        <end position="156"/>
    </location>
</feature>
<dbReference type="RefSeq" id="WP_105328245.1">
    <property type="nucleotide sequence ID" value="NZ_PUHY01000004.1"/>
</dbReference>
<feature type="transmembrane region" description="Helical" evidence="2">
    <location>
        <begin position="73"/>
        <end position="96"/>
    </location>
</feature>
<feature type="transmembrane region" description="Helical" evidence="2">
    <location>
        <begin position="117"/>
        <end position="134"/>
    </location>
</feature>
<dbReference type="OrthoDB" id="283027at2"/>
<dbReference type="EMBL" id="PUHY01000004">
    <property type="protein sequence ID" value="PQO39809.1"/>
    <property type="molecule type" value="Genomic_DNA"/>
</dbReference>
<proteinExistence type="predicted"/>
<evidence type="ECO:0000313" key="3">
    <source>
        <dbReference type="EMBL" id="PQO39809.1"/>
    </source>
</evidence>
<protein>
    <recommendedName>
        <fullName evidence="5">LITAF domain-containing protein</fullName>
    </recommendedName>
</protein>
<sequence>MASNDPPVDSINPFASPESMVQSHRGKHGDFQISEKKIMGGKSIVLPLLCVTCGEVVREEDELAARVKKKLTWVHPATMLLILLAWPLFLVVALLTQKRCIATYSICSSCCRKRRQLWYWIGLLLAVIVGMVALAIWLETPWPLIGLLIALLALIVI</sequence>
<dbReference type="Proteomes" id="UP000238322">
    <property type="component" value="Unassembled WGS sequence"/>
</dbReference>
<organism evidence="3 4">
    <name type="scientific">Blastopirellula marina</name>
    <dbReference type="NCBI Taxonomy" id="124"/>
    <lineage>
        <taxon>Bacteria</taxon>
        <taxon>Pseudomonadati</taxon>
        <taxon>Planctomycetota</taxon>
        <taxon>Planctomycetia</taxon>
        <taxon>Pirellulales</taxon>
        <taxon>Pirellulaceae</taxon>
        <taxon>Blastopirellula</taxon>
    </lineage>
</organism>
<reference evidence="3 4" key="1">
    <citation type="submission" date="2018-02" db="EMBL/GenBank/DDBJ databases">
        <title>Comparative genomes isolates from brazilian mangrove.</title>
        <authorList>
            <person name="Araujo J.E."/>
            <person name="Taketani R.G."/>
            <person name="Silva M.C.P."/>
            <person name="Loureco M.V."/>
            <person name="Andreote F.D."/>
        </authorList>
    </citation>
    <scope>NUCLEOTIDE SEQUENCE [LARGE SCALE GENOMIC DNA]</scope>
    <source>
        <strain evidence="3 4">Hex-1 MGV</strain>
    </source>
</reference>
<evidence type="ECO:0000313" key="4">
    <source>
        <dbReference type="Proteomes" id="UP000238322"/>
    </source>
</evidence>
<feature type="region of interest" description="Disordered" evidence="1">
    <location>
        <begin position="1"/>
        <end position="24"/>
    </location>
</feature>
<keyword evidence="2" id="KW-1133">Transmembrane helix</keyword>
<evidence type="ECO:0000256" key="2">
    <source>
        <dbReference type="SAM" id="Phobius"/>
    </source>
</evidence>
<keyword evidence="2" id="KW-0812">Transmembrane</keyword>
<evidence type="ECO:0000256" key="1">
    <source>
        <dbReference type="SAM" id="MobiDB-lite"/>
    </source>
</evidence>
<dbReference type="AlphaFoldDB" id="A0A2S8G5T6"/>
<comment type="caution">
    <text evidence="3">The sequence shown here is derived from an EMBL/GenBank/DDBJ whole genome shotgun (WGS) entry which is preliminary data.</text>
</comment>
<accession>A0A2S8G5T6</accession>